<evidence type="ECO:0000256" key="1">
    <source>
        <dbReference type="ARBA" id="ARBA00009986"/>
    </source>
</evidence>
<dbReference type="InterPro" id="IPR050740">
    <property type="entry name" value="Aldehyde_DH_Superfamily"/>
</dbReference>
<dbReference type="Proteomes" id="UP000184536">
    <property type="component" value="Unassembled WGS sequence"/>
</dbReference>
<evidence type="ECO:0000313" key="4">
    <source>
        <dbReference type="EMBL" id="SHI92213.1"/>
    </source>
</evidence>
<dbReference type="PROSITE" id="PS00070">
    <property type="entry name" value="ALDEHYDE_DEHYDR_CYS"/>
    <property type="match status" value="1"/>
</dbReference>
<keyword evidence="2" id="KW-0560">Oxidoreductase</keyword>
<dbReference type="PANTHER" id="PTHR43353">
    <property type="entry name" value="SUCCINATE-SEMIALDEHYDE DEHYDROGENASE, MITOCHONDRIAL"/>
    <property type="match status" value="1"/>
</dbReference>
<dbReference type="InterPro" id="IPR016160">
    <property type="entry name" value="Ald_DH_CS_CYS"/>
</dbReference>
<dbReference type="InterPro" id="IPR015590">
    <property type="entry name" value="Aldehyde_DH_dom"/>
</dbReference>
<feature type="domain" description="Aldehyde dehydrogenase" evidence="3">
    <location>
        <begin position="12"/>
        <end position="476"/>
    </location>
</feature>
<gene>
    <name evidence="4" type="ORF">SAMN02745975_00895</name>
</gene>
<evidence type="ECO:0000256" key="2">
    <source>
        <dbReference type="ARBA" id="ARBA00023002"/>
    </source>
</evidence>
<dbReference type="Gene3D" id="3.40.605.10">
    <property type="entry name" value="Aldehyde Dehydrogenase, Chain A, domain 1"/>
    <property type="match status" value="1"/>
</dbReference>
<dbReference type="AlphaFoldDB" id="A0A1M6F3G3"/>
<dbReference type="Gene3D" id="3.40.309.10">
    <property type="entry name" value="Aldehyde Dehydrogenase, Chain A, domain 2"/>
    <property type="match status" value="1"/>
</dbReference>
<protein>
    <submittedName>
        <fullName evidence="4">Succinate semialdehyde dehydrogenase</fullName>
    </submittedName>
</protein>
<comment type="similarity">
    <text evidence="1">Belongs to the aldehyde dehydrogenase family.</text>
</comment>
<dbReference type="NCBIfam" id="TIGR01780">
    <property type="entry name" value="SSADH"/>
    <property type="match status" value="1"/>
</dbReference>
<dbReference type="CDD" id="cd07103">
    <property type="entry name" value="ALDH_F5_SSADH_GabD"/>
    <property type="match status" value="1"/>
</dbReference>
<dbReference type="OrthoDB" id="9762913at2"/>
<reference evidence="5" key="1">
    <citation type="submission" date="2016-11" db="EMBL/GenBank/DDBJ databases">
        <authorList>
            <person name="Varghese N."/>
            <person name="Submissions S."/>
        </authorList>
    </citation>
    <scope>NUCLEOTIDE SEQUENCE [LARGE SCALE GENOMIC DNA]</scope>
    <source>
        <strain evidence="5">DSM 17957</strain>
    </source>
</reference>
<organism evidence="4 5">
    <name type="scientific">Geosporobacter subterraneus DSM 17957</name>
    <dbReference type="NCBI Taxonomy" id="1121919"/>
    <lineage>
        <taxon>Bacteria</taxon>
        <taxon>Bacillati</taxon>
        <taxon>Bacillota</taxon>
        <taxon>Clostridia</taxon>
        <taxon>Peptostreptococcales</taxon>
        <taxon>Thermotaleaceae</taxon>
        <taxon>Geosporobacter</taxon>
    </lineage>
</organism>
<dbReference type="InterPro" id="IPR016163">
    <property type="entry name" value="Ald_DH_C"/>
</dbReference>
<dbReference type="SUPFAM" id="SSF53720">
    <property type="entry name" value="ALDH-like"/>
    <property type="match status" value="1"/>
</dbReference>
<dbReference type="Pfam" id="PF00171">
    <property type="entry name" value="Aldedh"/>
    <property type="match status" value="1"/>
</dbReference>
<accession>A0A1M6F3G3</accession>
<dbReference type="RefSeq" id="WP_110940168.1">
    <property type="nucleotide sequence ID" value="NZ_FQZV01000010.1"/>
</dbReference>
<dbReference type="FunFam" id="3.40.605.10:FF:000026">
    <property type="entry name" value="Aldehyde dehydrogenase, putative"/>
    <property type="match status" value="1"/>
</dbReference>
<sequence length="480" mass="52397">MKHYKMYINGEWIEAHSQKRLEVLNPATGEILGTVPKGGAEEAKAAIHAAHEAFPVWSAMTAGSRSAYLRKAYDLMMEHQDEIAKIMTLEQGKPFAEAKGEVAYAASFMEWYAEEAKRIYGEMIPASKENKRIMVLRQPVGVTAAITPWNFPAAMVTRKLAPALAAGCTVILKPASQTPLTAVKIFELLERAGLPKGVVNLVTGSAGEVGNTLMEDSRVRKITFTGSTEVGKVLIKQSADTVKRVSMELGGHAPFIVFDDADIDQAVEGALGSKLRNCGQVCIASNRFYVQEGIQEIFVEKLKRRLQHYKIGNGMEEGVLIGPMIDRKGFEKVESHIRDAVEKGAKIAVGGQGCHRADHEDAGYFFEPTILTDVKENMAVMSEETFGPLIPIVTFKTEEEVLRAANDTPYGLAAYLFTQSLSRAFRVSERLEYGIIGVNDGVPSTAQAPFGGFKESGIGREGGHYGIDAFLETKFISIGL</sequence>
<dbReference type="FunFam" id="3.40.309.10:FF:000004">
    <property type="entry name" value="Succinate-semialdehyde dehydrogenase I"/>
    <property type="match status" value="1"/>
</dbReference>
<dbReference type="PANTHER" id="PTHR43353:SF5">
    <property type="entry name" value="SUCCINATE-SEMIALDEHYDE DEHYDROGENASE, MITOCHONDRIAL"/>
    <property type="match status" value="1"/>
</dbReference>
<dbReference type="InterPro" id="IPR016162">
    <property type="entry name" value="Ald_DH_N"/>
</dbReference>
<keyword evidence="5" id="KW-1185">Reference proteome</keyword>
<dbReference type="STRING" id="1121919.SAMN02745975_00895"/>
<name>A0A1M6F3G3_9FIRM</name>
<dbReference type="InterPro" id="IPR010102">
    <property type="entry name" value="Succ_semiAld_DH"/>
</dbReference>
<dbReference type="GO" id="GO:0009450">
    <property type="term" value="P:gamma-aminobutyric acid catabolic process"/>
    <property type="evidence" value="ECO:0007669"/>
    <property type="project" value="InterPro"/>
</dbReference>
<dbReference type="EMBL" id="FQZV01000010">
    <property type="protein sequence ID" value="SHI92213.1"/>
    <property type="molecule type" value="Genomic_DNA"/>
</dbReference>
<dbReference type="GO" id="GO:0004777">
    <property type="term" value="F:succinate-semialdehyde dehydrogenase (NAD+) activity"/>
    <property type="evidence" value="ECO:0007669"/>
    <property type="project" value="TreeGrafter"/>
</dbReference>
<evidence type="ECO:0000259" key="3">
    <source>
        <dbReference type="Pfam" id="PF00171"/>
    </source>
</evidence>
<proteinExistence type="inferred from homology"/>
<dbReference type="FunFam" id="3.40.605.10:FF:000005">
    <property type="entry name" value="Succinate-semialdehyde dehydrogenase I"/>
    <property type="match status" value="1"/>
</dbReference>
<dbReference type="InterPro" id="IPR016161">
    <property type="entry name" value="Ald_DH/histidinol_DH"/>
</dbReference>
<evidence type="ECO:0000313" key="5">
    <source>
        <dbReference type="Proteomes" id="UP000184536"/>
    </source>
</evidence>